<evidence type="ECO:0000313" key="10">
    <source>
        <dbReference type="Proteomes" id="UP001159364"/>
    </source>
</evidence>
<feature type="domain" description="HTH myb-type" evidence="8">
    <location>
        <begin position="10"/>
        <end position="66"/>
    </location>
</feature>
<dbReference type="InterPro" id="IPR015495">
    <property type="entry name" value="Myb_TF_plants"/>
</dbReference>
<dbReference type="Gene3D" id="1.10.10.60">
    <property type="entry name" value="Homeodomain-like"/>
    <property type="match status" value="2"/>
</dbReference>
<dbReference type="PROSITE" id="PS50090">
    <property type="entry name" value="MYB_LIKE"/>
    <property type="match status" value="2"/>
</dbReference>
<evidence type="ECO:0000256" key="1">
    <source>
        <dbReference type="ARBA" id="ARBA00004123"/>
    </source>
</evidence>
<dbReference type="AlphaFoldDB" id="A0AAV8SRM1"/>
<feature type="domain" description="Myb-like" evidence="7">
    <location>
        <begin position="63"/>
        <end position="113"/>
    </location>
</feature>
<dbReference type="PROSITE" id="PS51294">
    <property type="entry name" value="HTH_MYB"/>
    <property type="match status" value="2"/>
</dbReference>
<evidence type="ECO:0000259" key="8">
    <source>
        <dbReference type="PROSITE" id="PS51294"/>
    </source>
</evidence>
<dbReference type="GO" id="GO:0005634">
    <property type="term" value="C:nucleus"/>
    <property type="evidence" value="ECO:0007669"/>
    <property type="project" value="UniProtKB-SubCell"/>
</dbReference>
<evidence type="ECO:0000256" key="3">
    <source>
        <dbReference type="ARBA" id="ARBA00023015"/>
    </source>
</evidence>
<comment type="caution">
    <text evidence="9">The sequence shown here is derived from an EMBL/GenBank/DDBJ whole genome shotgun (WGS) entry which is preliminary data.</text>
</comment>
<keyword evidence="6" id="KW-0539">Nucleus</keyword>
<dbReference type="InterPro" id="IPR001005">
    <property type="entry name" value="SANT/Myb"/>
</dbReference>
<dbReference type="InterPro" id="IPR017930">
    <property type="entry name" value="Myb_dom"/>
</dbReference>
<dbReference type="EMBL" id="JAIWQS010000009">
    <property type="protein sequence ID" value="KAJ8754666.1"/>
    <property type="molecule type" value="Genomic_DNA"/>
</dbReference>
<protein>
    <submittedName>
        <fullName evidence="9">Uncharacterized protein</fullName>
    </submittedName>
</protein>
<keyword evidence="10" id="KW-1185">Reference proteome</keyword>
<sequence>MCTSSPCCDKSGLKKGPWTADEDEKLIDYIKKHGHGKWRTLPKNAGLKRCGKSCRLRWINYLRPDIKRGKFSCEEEDMIIQLHSVLGNKWSVIAGRLPGRTDNEIKNYWNTHIKKRLFRMGIDPATHILRLDSVKLYSALSSSSHQLNPSRLLGIGSTLNPDLLNRATSLLSGQGNSHKHDQSPRSFQESQFLTTQFQSLEPNQVQYTHPSSQFLYQDQFMEPNLDQLSNILPTTFSWQNSLREWWPTNGGPSPASVQNCGNEVDSQSFINSSAIENLPNWSFNSNLSTRSWSTTPLNSSSATYVNGGTEDERESYSGSVLTFEIPNILKLGAGDLL</sequence>
<accession>A0AAV8SRM1</accession>
<dbReference type="GO" id="GO:0003677">
    <property type="term" value="F:DNA binding"/>
    <property type="evidence" value="ECO:0007669"/>
    <property type="project" value="UniProtKB-KW"/>
</dbReference>
<evidence type="ECO:0000256" key="2">
    <source>
        <dbReference type="ARBA" id="ARBA00022737"/>
    </source>
</evidence>
<keyword evidence="4" id="KW-0238">DNA-binding</keyword>
<dbReference type="CDD" id="cd00167">
    <property type="entry name" value="SANT"/>
    <property type="match status" value="2"/>
</dbReference>
<dbReference type="PANTHER" id="PTHR47994">
    <property type="entry name" value="F14D16.11-RELATED"/>
    <property type="match status" value="1"/>
</dbReference>
<dbReference type="InterPro" id="IPR009057">
    <property type="entry name" value="Homeodomain-like_sf"/>
</dbReference>
<name>A0AAV8SRM1_9ROSI</name>
<dbReference type="SUPFAM" id="SSF46689">
    <property type="entry name" value="Homeodomain-like"/>
    <property type="match status" value="1"/>
</dbReference>
<reference evidence="9 10" key="1">
    <citation type="submission" date="2021-09" db="EMBL/GenBank/DDBJ databases">
        <title>Genomic insights and catalytic innovation underlie evolution of tropane alkaloids biosynthesis.</title>
        <authorList>
            <person name="Wang Y.-J."/>
            <person name="Tian T."/>
            <person name="Huang J.-P."/>
            <person name="Huang S.-X."/>
        </authorList>
    </citation>
    <scope>NUCLEOTIDE SEQUENCE [LARGE SCALE GENOMIC DNA]</scope>
    <source>
        <strain evidence="9">KIB-2018</strain>
        <tissue evidence="9">Leaf</tissue>
    </source>
</reference>
<keyword evidence="5" id="KW-0804">Transcription</keyword>
<evidence type="ECO:0000256" key="6">
    <source>
        <dbReference type="ARBA" id="ARBA00023242"/>
    </source>
</evidence>
<evidence type="ECO:0000259" key="7">
    <source>
        <dbReference type="PROSITE" id="PS50090"/>
    </source>
</evidence>
<dbReference type="FunFam" id="1.10.10.60:FF:000121">
    <property type="entry name" value="Myb transcription factor"/>
    <property type="match status" value="1"/>
</dbReference>
<dbReference type="SMART" id="SM00717">
    <property type="entry name" value="SANT"/>
    <property type="match status" value="2"/>
</dbReference>
<organism evidence="9 10">
    <name type="scientific">Erythroxylum novogranatense</name>
    <dbReference type="NCBI Taxonomy" id="1862640"/>
    <lineage>
        <taxon>Eukaryota</taxon>
        <taxon>Viridiplantae</taxon>
        <taxon>Streptophyta</taxon>
        <taxon>Embryophyta</taxon>
        <taxon>Tracheophyta</taxon>
        <taxon>Spermatophyta</taxon>
        <taxon>Magnoliopsida</taxon>
        <taxon>eudicotyledons</taxon>
        <taxon>Gunneridae</taxon>
        <taxon>Pentapetalae</taxon>
        <taxon>rosids</taxon>
        <taxon>fabids</taxon>
        <taxon>Malpighiales</taxon>
        <taxon>Erythroxylaceae</taxon>
        <taxon>Erythroxylum</taxon>
    </lineage>
</organism>
<comment type="subcellular location">
    <subcellularLocation>
        <location evidence="1">Nucleus</location>
    </subcellularLocation>
</comment>
<feature type="domain" description="Myb-like" evidence="7">
    <location>
        <begin position="10"/>
        <end position="62"/>
    </location>
</feature>
<dbReference type="Proteomes" id="UP001159364">
    <property type="component" value="Linkage Group LG09"/>
</dbReference>
<keyword evidence="3" id="KW-0805">Transcription regulation</keyword>
<dbReference type="Pfam" id="PF00249">
    <property type="entry name" value="Myb_DNA-binding"/>
    <property type="match status" value="2"/>
</dbReference>
<gene>
    <name evidence="9" type="ORF">K2173_010757</name>
</gene>
<proteinExistence type="predicted"/>
<dbReference type="FunFam" id="1.10.10.60:FF:000039">
    <property type="entry name" value="MYB transcription factor"/>
    <property type="match status" value="1"/>
</dbReference>
<evidence type="ECO:0000256" key="5">
    <source>
        <dbReference type="ARBA" id="ARBA00023163"/>
    </source>
</evidence>
<feature type="domain" description="HTH myb-type" evidence="8">
    <location>
        <begin position="67"/>
        <end position="117"/>
    </location>
</feature>
<evidence type="ECO:0000256" key="4">
    <source>
        <dbReference type="ARBA" id="ARBA00023125"/>
    </source>
</evidence>
<evidence type="ECO:0000313" key="9">
    <source>
        <dbReference type="EMBL" id="KAJ8754666.1"/>
    </source>
</evidence>
<keyword evidence="2" id="KW-0677">Repeat</keyword>
<dbReference type="PANTHER" id="PTHR47994:SF5">
    <property type="entry name" value="F14D16.11-RELATED"/>
    <property type="match status" value="1"/>
</dbReference>